<reference evidence="4 5" key="1">
    <citation type="submission" date="2021-06" db="EMBL/GenBank/DDBJ databases">
        <authorList>
            <person name="Criscuolo A."/>
        </authorList>
    </citation>
    <scope>NUCLEOTIDE SEQUENCE [LARGE SCALE GENOMIC DNA]</scope>
    <source>
        <strain evidence="5">CIP 111802</strain>
    </source>
</reference>
<organism evidence="4 5">
    <name type="scientific">Paenibacillus allorhizosphaerae</name>
    <dbReference type="NCBI Taxonomy" id="2849866"/>
    <lineage>
        <taxon>Bacteria</taxon>
        <taxon>Bacillati</taxon>
        <taxon>Bacillota</taxon>
        <taxon>Bacilli</taxon>
        <taxon>Bacillales</taxon>
        <taxon>Paenibacillaceae</taxon>
        <taxon>Paenibacillus</taxon>
    </lineage>
</organism>
<evidence type="ECO:0000313" key="5">
    <source>
        <dbReference type="Proteomes" id="UP000730618"/>
    </source>
</evidence>
<keyword evidence="1" id="KW-0812">Transmembrane</keyword>
<feature type="domain" description="YetF C-terminal" evidence="2">
    <location>
        <begin position="82"/>
        <end position="215"/>
    </location>
</feature>
<dbReference type="RefSeq" id="WP_218096826.1">
    <property type="nucleotide sequence ID" value="NZ_CAJVCE010000001.1"/>
</dbReference>
<dbReference type="PANTHER" id="PTHR34582:SF7">
    <property type="entry name" value="UPF0702 TRANSMEMBRANE PROTEIN YDFS"/>
    <property type="match status" value="1"/>
</dbReference>
<evidence type="ECO:0000259" key="3">
    <source>
        <dbReference type="Pfam" id="PF20730"/>
    </source>
</evidence>
<dbReference type="PANTHER" id="PTHR34582">
    <property type="entry name" value="UPF0702 TRANSMEMBRANE PROTEIN YCAP"/>
    <property type="match status" value="1"/>
</dbReference>
<dbReference type="InterPro" id="IPR007353">
    <property type="entry name" value="DUF421"/>
</dbReference>
<gene>
    <name evidence="4" type="ORF">PAECIP111802_00464</name>
</gene>
<feature type="transmembrane region" description="Helical" evidence="1">
    <location>
        <begin position="63"/>
        <end position="81"/>
    </location>
</feature>
<evidence type="ECO:0000256" key="1">
    <source>
        <dbReference type="SAM" id="Phobius"/>
    </source>
</evidence>
<accession>A0ABM8VAZ6</accession>
<evidence type="ECO:0008006" key="6">
    <source>
        <dbReference type="Google" id="ProtNLM"/>
    </source>
</evidence>
<keyword evidence="1" id="KW-0472">Membrane</keyword>
<dbReference type="EMBL" id="CAJVCE010000001">
    <property type="protein sequence ID" value="CAG7617902.1"/>
    <property type="molecule type" value="Genomic_DNA"/>
</dbReference>
<dbReference type="Proteomes" id="UP000730618">
    <property type="component" value="Unassembled WGS sequence"/>
</dbReference>
<dbReference type="Pfam" id="PF20730">
    <property type="entry name" value="YetF_N"/>
    <property type="match status" value="1"/>
</dbReference>
<comment type="caution">
    <text evidence="4">The sequence shown here is derived from an EMBL/GenBank/DDBJ whole genome shotgun (WGS) entry which is preliminary data.</text>
</comment>
<protein>
    <recommendedName>
        <fullName evidence="6">DUF421 domain-containing protein</fullName>
    </recommendedName>
</protein>
<keyword evidence="5" id="KW-1185">Reference proteome</keyword>
<evidence type="ECO:0000259" key="2">
    <source>
        <dbReference type="Pfam" id="PF04239"/>
    </source>
</evidence>
<evidence type="ECO:0000313" key="4">
    <source>
        <dbReference type="EMBL" id="CAG7617902.1"/>
    </source>
</evidence>
<feature type="transmembrane region" description="Helical" evidence="1">
    <location>
        <begin position="38"/>
        <end position="57"/>
    </location>
</feature>
<dbReference type="Pfam" id="PF04239">
    <property type="entry name" value="DUF421"/>
    <property type="match status" value="1"/>
</dbReference>
<proteinExistence type="predicted"/>
<keyword evidence="1" id="KW-1133">Transmembrane helix</keyword>
<dbReference type="InterPro" id="IPR048454">
    <property type="entry name" value="YetF_N"/>
</dbReference>
<name>A0ABM8VAZ6_9BACL</name>
<feature type="transmembrane region" description="Helical" evidence="1">
    <location>
        <begin position="7"/>
        <end position="26"/>
    </location>
</feature>
<sequence>MSLFWETIIRTIIAFSLIMVFTRLLGKHTIARMTYHDFVASITLGAITSNIALNTHLKTWQSVASFTTFAGIAYLVALISLKSRKSRKWLAGKPTVIIENGKILENNLKKMHVSLDALNQELREKDIFDPDEVEYAVLELNGKLSILRKPECRYVMRKDLQSLFLTSQTKLQFPVELIMDGKIITENLLQNGMSPEWMTKQLQKRGVNLEEVSYAVRKTNGDLFFDLYRDRIRHPIDQE</sequence>
<feature type="domain" description="YetF-like N-terminal transmembrane" evidence="3">
    <location>
        <begin position="6"/>
        <end position="78"/>
    </location>
</feature>